<dbReference type="SMART" id="SM00316">
    <property type="entry name" value="S1"/>
    <property type="match status" value="1"/>
</dbReference>
<dbReference type="InterPro" id="IPR003029">
    <property type="entry name" value="S1_domain"/>
</dbReference>
<dbReference type="GO" id="GO:0006412">
    <property type="term" value="P:translation"/>
    <property type="evidence" value="ECO:0007669"/>
    <property type="project" value="TreeGrafter"/>
</dbReference>
<dbReference type="Pfam" id="PF00575">
    <property type="entry name" value="S1"/>
    <property type="match status" value="1"/>
</dbReference>
<feature type="domain" description="S1 motif" evidence="2">
    <location>
        <begin position="6"/>
        <end position="75"/>
    </location>
</feature>
<dbReference type="PANTHER" id="PTHR10724">
    <property type="entry name" value="30S RIBOSOMAL PROTEIN S1"/>
    <property type="match status" value="1"/>
</dbReference>
<dbReference type="PROSITE" id="PS50126">
    <property type="entry name" value="S1"/>
    <property type="match status" value="1"/>
</dbReference>
<dbReference type="InterPro" id="IPR050437">
    <property type="entry name" value="Ribos_protein_bS1-like"/>
</dbReference>
<dbReference type="GO" id="GO:0003729">
    <property type="term" value="F:mRNA binding"/>
    <property type="evidence" value="ECO:0007669"/>
    <property type="project" value="TreeGrafter"/>
</dbReference>
<proteinExistence type="predicted"/>
<reference evidence="3" key="1">
    <citation type="submission" date="2023-07" db="EMBL/GenBank/DDBJ databases">
        <title>Between Cages and Wild: Unraveling the Impact of Captivity on Animal Microbiomes and Antimicrobial Resistance.</title>
        <authorList>
            <person name="Schmartz G.P."/>
            <person name="Rehner J."/>
            <person name="Schuff M.J."/>
            <person name="Becker S.L."/>
            <person name="Kravczyk M."/>
            <person name="Gurevich A."/>
            <person name="Francke R."/>
            <person name="Mueller R."/>
            <person name="Keller V."/>
            <person name="Keller A."/>
        </authorList>
    </citation>
    <scope>NUCLEOTIDE SEQUENCE</scope>
    <source>
        <strain evidence="3">S39M_St_73</strain>
    </source>
</reference>
<dbReference type="GO" id="GO:0003735">
    <property type="term" value="F:structural constituent of ribosome"/>
    <property type="evidence" value="ECO:0007669"/>
    <property type="project" value="TreeGrafter"/>
</dbReference>
<sequence length="126" mass="14555">MSYTIGQKVEGIITGIQPYGIFVQLDDHVQGLVHISEITYGYVEDIKNKHKVGEKVEVVIMDIDEYSKKISLSIRSANMGSLKKSKGRTYHPRYSNLKSERGFQSLEEKMPQWIDETLKYLEKNTR</sequence>
<gene>
    <name evidence="3" type="ORF">Q4F26_02155</name>
</gene>
<evidence type="ECO:0000256" key="1">
    <source>
        <dbReference type="ARBA" id="ARBA00025604"/>
    </source>
</evidence>
<name>A0AA43ZRT1_9LACT</name>
<keyword evidence="4" id="KW-1185">Reference proteome</keyword>
<evidence type="ECO:0000313" key="3">
    <source>
        <dbReference type="EMBL" id="MDO5457126.1"/>
    </source>
</evidence>
<evidence type="ECO:0000259" key="2">
    <source>
        <dbReference type="PROSITE" id="PS50126"/>
    </source>
</evidence>
<dbReference type="Gene3D" id="2.40.50.140">
    <property type="entry name" value="Nucleic acid-binding proteins"/>
    <property type="match status" value="1"/>
</dbReference>
<dbReference type="Proteomes" id="UP001171751">
    <property type="component" value="Unassembled WGS sequence"/>
</dbReference>
<comment type="caution">
    <text evidence="3">The sequence shown here is derived from an EMBL/GenBank/DDBJ whole genome shotgun (WGS) entry which is preliminary data.</text>
</comment>
<comment type="function">
    <text evidence="1">Binds mRNA; thus facilitating recognition of the initiation point. It is needed to translate mRNA with a short Shine-Dalgarno (SD) purine-rich sequence.</text>
</comment>
<accession>A0AA43ZRT1</accession>
<organism evidence="3 4">
    <name type="scientific">Atopococcus tabaci</name>
    <dbReference type="NCBI Taxonomy" id="269774"/>
    <lineage>
        <taxon>Bacteria</taxon>
        <taxon>Bacillati</taxon>
        <taxon>Bacillota</taxon>
        <taxon>Bacilli</taxon>
        <taxon>Lactobacillales</taxon>
        <taxon>Carnobacteriaceae</taxon>
        <taxon>Atopococcus</taxon>
    </lineage>
</organism>
<dbReference type="InterPro" id="IPR012340">
    <property type="entry name" value="NA-bd_OB-fold"/>
</dbReference>
<protein>
    <submittedName>
        <fullName evidence="3">CvfD/Ygs/GSP13 family RNA-binding post-transcriptional regulator</fullName>
    </submittedName>
</protein>
<dbReference type="AlphaFoldDB" id="A0AA43ZRT1"/>
<evidence type="ECO:0000313" key="4">
    <source>
        <dbReference type="Proteomes" id="UP001171751"/>
    </source>
</evidence>
<dbReference type="FunFam" id="2.40.50.140:FF:000103">
    <property type="entry name" value="protein RRP5 homolog"/>
    <property type="match status" value="1"/>
</dbReference>
<dbReference type="NCBIfam" id="NF040579">
    <property type="entry name" value="S1_dom_CvfD"/>
    <property type="match status" value="1"/>
</dbReference>
<dbReference type="EMBL" id="JAUNQW010000005">
    <property type="protein sequence ID" value="MDO5457126.1"/>
    <property type="molecule type" value="Genomic_DNA"/>
</dbReference>
<dbReference type="SUPFAM" id="SSF50249">
    <property type="entry name" value="Nucleic acid-binding proteins"/>
    <property type="match status" value="1"/>
</dbReference>